<dbReference type="SUPFAM" id="SSF51261">
    <property type="entry name" value="Duplicated hybrid motif"/>
    <property type="match status" value="1"/>
</dbReference>
<dbReference type="InterPro" id="IPR016047">
    <property type="entry name" value="M23ase_b-sheet_dom"/>
</dbReference>
<feature type="domain" description="M23ase beta-sheet core" evidence="9">
    <location>
        <begin position="313"/>
        <end position="410"/>
    </location>
</feature>
<dbReference type="Gene3D" id="6.10.250.3150">
    <property type="match status" value="1"/>
</dbReference>
<comment type="caution">
    <text evidence="10">The sequence shown here is derived from an EMBL/GenBank/DDBJ whole genome shotgun (WGS) entry which is preliminary data.</text>
</comment>
<gene>
    <name evidence="10" type="ORF">NGM99_15775</name>
</gene>
<dbReference type="InterPro" id="IPR050570">
    <property type="entry name" value="Cell_wall_metabolism_enzyme"/>
</dbReference>
<feature type="signal peptide" evidence="8">
    <location>
        <begin position="1"/>
        <end position="26"/>
    </location>
</feature>
<keyword evidence="11" id="KW-1185">Reference proteome</keyword>
<dbReference type="InterPro" id="IPR011055">
    <property type="entry name" value="Dup_hybrid_motif"/>
</dbReference>
<keyword evidence="3" id="KW-0479">Metal-binding</keyword>
<evidence type="ECO:0000256" key="6">
    <source>
        <dbReference type="ARBA" id="ARBA00023049"/>
    </source>
</evidence>
<dbReference type="PANTHER" id="PTHR21666:SF288">
    <property type="entry name" value="CELL DIVISION PROTEIN YTFB"/>
    <property type="match status" value="1"/>
</dbReference>
<keyword evidence="2" id="KW-0645">Protease</keyword>
<comment type="cofactor">
    <cofactor evidence="1">
        <name>Zn(2+)</name>
        <dbReference type="ChEBI" id="CHEBI:29105"/>
    </cofactor>
</comment>
<evidence type="ECO:0000256" key="2">
    <source>
        <dbReference type="ARBA" id="ARBA00022670"/>
    </source>
</evidence>
<evidence type="ECO:0000313" key="11">
    <source>
        <dbReference type="Proteomes" id="UP001205906"/>
    </source>
</evidence>
<keyword evidence="5" id="KW-0862">Zinc</keyword>
<sequence length="425" mass="44982">MRRIRQIGVTVLALASLGFATHIAQAADARAIAVQQSEYDRIAKEIALSDQRAAGLAAEIATVRKDSESLTAALVQSAAREREYGTEIETIVARLEPLKAQEAGIKASLMERREVLAEVLGALQRMGLNPPPAILVEPEDALASVRSAILLGTVVPGLKKETDKLVSDLDALKLVAGAIENERKALGDKVAAQLSEKRRLELLIEQKKRLSEQSQAQLQTEQARSAELAQKAGSLKELIAGLEAQAEAERMAAEARKEREAKLASLPVPEAHRLAPASPFARLRKQVVLPVAGHVARRFGADDGNGGVMLGDMVATQSGSIVTAPADATVLYAGPFRSFGQLLILDAGDGYHLVLAGMDRINVVQGQPVVAGEPVGAMGETRVASIASFGTAGGPELYVEFRKDGKPVDPAPWWALGSGRTGNGT</sequence>
<dbReference type="Proteomes" id="UP001205906">
    <property type="component" value="Unassembled WGS sequence"/>
</dbReference>
<evidence type="ECO:0000256" key="3">
    <source>
        <dbReference type="ARBA" id="ARBA00022723"/>
    </source>
</evidence>
<dbReference type="PANTHER" id="PTHR21666">
    <property type="entry name" value="PEPTIDASE-RELATED"/>
    <property type="match status" value="1"/>
</dbReference>
<dbReference type="EMBL" id="JAMXQS010000007">
    <property type="protein sequence ID" value="MCO6051244.1"/>
    <property type="molecule type" value="Genomic_DNA"/>
</dbReference>
<reference evidence="10 11" key="1">
    <citation type="submission" date="2022-06" db="EMBL/GenBank/DDBJ databases">
        <title>Mesorhizobium sp. strain RP14 Genome sequencing and assembly.</title>
        <authorList>
            <person name="Kim I."/>
        </authorList>
    </citation>
    <scope>NUCLEOTIDE SEQUENCE [LARGE SCALE GENOMIC DNA]</scope>
    <source>
        <strain evidence="11">RP14(2022)</strain>
    </source>
</reference>
<evidence type="ECO:0000256" key="1">
    <source>
        <dbReference type="ARBA" id="ARBA00001947"/>
    </source>
</evidence>
<proteinExistence type="predicted"/>
<dbReference type="Gene3D" id="2.70.70.10">
    <property type="entry name" value="Glucose Permease (Domain IIA)"/>
    <property type="match status" value="1"/>
</dbReference>
<feature type="coiled-coil region" evidence="7">
    <location>
        <begin position="197"/>
        <end position="245"/>
    </location>
</feature>
<accession>A0ABT1C8T1</accession>
<evidence type="ECO:0000313" key="10">
    <source>
        <dbReference type="EMBL" id="MCO6051244.1"/>
    </source>
</evidence>
<name>A0ABT1C8T1_9HYPH</name>
<evidence type="ECO:0000259" key="9">
    <source>
        <dbReference type="Pfam" id="PF01551"/>
    </source>
</evidence>
<protein>
    <submittedName>
        <fullName evidence="10">Murein hydrolase activator EnvC</fullName>
    </submittedName>
</protein>
<evidence type="ECO:0000256" key="5">
    <source>
        <dbReference type="ARBA" id="ARBA00022833"/>
    </source>
</evidence>
<evidence type="ECO:0000256" key="8">
    <source>
        <dbReference type="SAM" id="SignalP"/>
    </source>
</evidence>
<evidence type="ECO:0000256" key="7">
    <source>
        <dbReference type="SAM" id="Coils"/>
    </source>
</evidence>
<keyword evidence="4 10" id="KW-0378">Hydrolase</keyword>
<evidence type="ECO:0000256" key="4">
    <source>
        <dbReference type="ARBA" id="ARBA00022801"/>
    </source>
</evidence>
<dbReference type="GO" id="GO:0016787">
    <property type="term" value="F:hydrolase activity"/>
    <property type="evidence" value="ECO:0007669"/>
    <property type="project" value="UniProtKB-KW"/>
</dbReference>
<keyword evidence="7" id="KW-0175">Coiled coil</keyword>
<organism evidence="10 11">
    <name type="scientific">Mesorhizobium liriopis</name>
    <dbReference type="NCBI Taxonomy" id="2953882"/>
    <lineage>
        <taxon>Bacteria</taxon>
        <taxon>Pseudomonadati</taxon>
        <taxon>Pseudomonadota</taxon>
        <taxon>Alphaproteobacteria</taxon>
        <taxon>Hyphomicrobiales</taxon>
        <taxon>Phyllobacteriaceae</taxon>
        <taxon>Mesorhizobium</taxon>
    </lineage>
</organism>
<dbReference type="Pfam" id="PF01551">
    <property type="entry name" value="Peptidase_M23"/>
    <property type="match status" value="1"/>
</dbReference>
<feature type="chain" id="PRO_5046078286" evidence="8">
    <location>
        <begin position="27"/>
        <end position="425"/>
    </location>
</feature>
<dbReference type="CDD" id="cd12797">
    <property type="entry name" value="M23_peptidase"/>
    <property type="match status" value="1"/>
</dbReference>
<keyword evidence="6" id="KW-0482">Metalloprotease</keyword>
<keyword evidence="8" id="KW-0732">Signal</keyword>
<dbReference type="RefSeq" id="WP_252820593.1">
    <property type="nucleotide sequence ID" value="NZ_JAMXQS010000007.1"/>
</dbReference>